<evidence type="ECO:0000256" key="7">
    <source>
        <dbReference type="ARBA" id="ARBA00023014"/>
    </source>
</evidence>
<dbReference type="PROSITE" id="PS51332">
    <property type="entry name" value="B12_BINDING"/>
    <property type="match status" value="1"/>
</dbReference>
<evidence type="ECO:0000313" key="10">
    <source>
        <dbReference type="EMBL" id="HDD35411.1"/>
    </source>
</evidence>
<keyword evidence="2" id="KW-0489">Methyltransferase</keyword>
<dbReference type="InterPro" id="IPR013785">
    <property type="entry name" value="Aldolase_TIM"/>
</dbReference>
<feature type="domain" description="Radical SAM core" evidence="9">
    <location>
        <begin position="195"/>
        <end position="429"/>
    </location>
</feature>
<keyword evidence="4" id="KW-0949">S-adenosyl-L-methionine</keyword>
<dbReference type="Gene3D" id="3.20.20.70">
    <property type="entry name" value="Aldolase class I"/>
    <property type="match status" value="1"/>
</dbReference>
<feature type="domain" description="B12-binding" evidence="8">
    <location>
        <begin position="3"/>
        <end position="151"/>
    </location>
</feature>
<name>A0A7V0IA50_DESA2</name>
<dbReference type="GO" id="GO:0051539">
    <property type="term" value="F:4 iron, 4 sulfur cluster binding"/>
    <property type="evidence" value="ECO:0007669"/>
    <property type="project" value="UniProtKB-KW"/>
</dbReference>
<dbReference type="GO" id="GO:0046872">
    <property type="term" value="F:metal ion binding"/>
    <property type="evidence" value="ECO:0007669"/>
    <property type="project" value="UniProtKB-KW"/>
</dbReference>
<keyword evidence="5" id="KW-0479">Metal-binding</keyword>
<dbReference type="SFLD" id="SFLDG01082">
    <property type="entry name" value="B12-binding_domain_containing"/>
    <property type="match status" value="1"/>
</dbReference>
<protein>
    <submittedName>
        <fullName evidence="10">Radical SAM protein</fullName>
    </submittedName>
</protein>
<dbReference type="PANTHER" id="PTHR43409">
    <property type="entry name" value="ANAEROBIC MAGNESIUM-PROTOPORPHYRIN IX MONOMETHYL ESTER CYCLASE-RELATED"/>
    <property type="match status" value="1"/>
</dbReference>
<dbReference type="InterPro" id="IPR006638">
    <property type="entry name" value="Elp3/MiaA/NifB-like_rSAM"/>
</dbReference>
<dbReference type="SMART" id="SM00729">
    <property type="entry name" value="Elp3"/>
    <property type="match status" value="1"/>
</dbReference>
<comment type="cofactor">
    <cofactor evidence="1">
        <name>[4Fe-4S] cluster</name>
        <dbReference type="ChEBI" id="CHEBI:49883"/>
    </cofactor>
</comment>
<accession>A0A7V0IA50</accession>
<proteinExistence type="predicted"/>
<dbReference type="InterPro" id="IPR058240">
    <property type="entry name" value="rSAM_sf"/>
</dbReference>
<dbReference type="GO" id="GO:0031419">
    <property type="term" value="F:cobalamin binding"/>
    <property type="evidence" value="ECO:0007669"/>
    <property type="project" value="InterPro"/>
</dbReference>
<dbReference type="AlphaFoldDB" id="A0A7V0IA50"/>
<keyword evidence="6" id="KW-0408">Iron</keyword>
<evidence type="ECO:0000256" key="1">
    <source>
        <dbReference type="ARBA" id="ARBA00001966"/>
    </source>
</evidence>
<evidence type="ECO:0000259" key="9">
    <source>
        <dbReference type="PROSITE" id="PS51918"/>
    </source>
</evidence>
<dbReference type="InterPro" id="IPR007197">
    <property type="entry name" value="rSAM"/>
</dbReference>
<reference evidence="10" key="1">
    <citation type="journal article" date="2020" name="mSystems">
        <title>Genome- and Community-Level Interaction Insights into Carbon Utilization and Element Cycling Functions of Hydrothermarchaeota in Hydrothermal Sediment.</title>
        <authorList>
            <person name="Zhou Z."/>
            <person name="Liu Y."/>
            <person name="Xu W."/>
            <person name="Pan J."/>
            <person name="Luo Z.H."/>
            <person name="Li M."/>
        </authorList>
    </citation>
    <scope>NUCLEOTIDE SEQUENCE [LARGE SCALE GENOMIC DNA]</scope>
    <source>
        <strain evidence="10">HyVt-113</strain>
    </source>
</reference>
<evidence type="ECO:0000259" key="8">
    <source>
        <dbReference type="PROSITE" id="PS51332"/>
    </source>
</evidence>
<evidence type="ECO:0000256" key="2">
    <source>
        <dbReference type="ARBA" id="ARBA00022603"/>
    </source>
</evidence>
<evidence type="ECO:0000256" key="5">
    <source>
        <dbReference type="ARBA" id="ARBA00022723"/>
    </source>
</evidence>
<gene>
    <name evidence="10" type="ORF">ENF30_01285</name>
</gene>
<dbReference type="SFLD" id="SFLDS00029">
    <property type="entry name" value="Radical_SAM"/>
    <property type="match status" value="1"/>
</dbReference>
<dbReference type="SFLD" id="SFLDG01123">
    <property type="entry name" value="methyltransferase_(Class_B)"/>
    <property type="match status" value="1"/>
</dbReference>
<dbReference type="InterPro" id="IPR034466">
    <property type="entry name" value="Methyltransferase_Class_B"/>
</dbReference>
<dbReference type="InterPro" id="IPR051198">
    <property type="entry name" value="BchE-like"/>
</dbReference>
<evidence type="ECO:0000256" key="6">
    <source>
        <dbReference type="ARBA" id="ARBA00023004"/>
    </source>
</evidence>
<dbReference type="Proteomes" id="UP000885706">
    <property type="component" value="Unassembled WGS sequence"/>
</dbReference>
<sequence length="487" mass="56767">MMKVLFLQPPMGGWVTWGKHIAINVNHAQLAANLREWYPEIEIKVLDCRALNMDEKQMLDAVKEIEPNLVYMGDALQTTGVAAIHPRYKQAANLIKQILPKTLICVGGFFYGANAPEMLEKTPEFDFVISGETEVTMPELAKELSKKDPDIPSVKGLAYRENGIVKLTAYRPLIENLDDLPLPAYDLFPMDKYIGFNYVRHYVETYHSRGCPNGCRFCVGWTNYDPRGNRDWTHYRIRSGKKVVDELEVLEKKFGAKWVVMMDEDFNVNRKRMEEFIEEKARRGVKVPFFFMGRAPYHLRDRDLLKPLRKVGFVCGLFGMEAVDEETLKKINKGIRIDQVEEAVRLFRENDIMSVVTWMVGFPDDDEWSIKNRFERLDKIDPDMAALQIMTPVPGIPMYKELKPYIVDTDLRKWDFQHAVIRTKYLSKEELGRLAAWVNREFYSKPGRIQRILYYKKYHPFCRLSARCYIETAESHTKAATQDEIFV</sequence>
<comment type="caution">
    <text evidence="10">The sequence shown here is derived from an EMBL/GenBank/DDBJ whole genome shotgun (WGS) entry which is preliminary data.</text>
</comment>
<dbReference type="Pfam" id="PF04055">
    <property type="entry name" value="Radical_SAM"/>
    <property type="match status" value="1"/>
</dbReference>
<evidence type="ECO:0000256" key="3">
    <source>
        <dbReference type="ARBA" id="ARBA00022679"/>
    </source>
</evidence>
<keyword evidence="7" id="KW-0411">Iron-sulfur</keyword>
<dbReference type="GO" id="GO:0003824">
    <property type="term" value="F:catalytic activity"/>
    <property type="evidence" value="ECO:0007669"/>
    <property type="project" value="InterPro"/>
</dbReference>
<dbReference type="PROSITE" id="PS51918">
    <property type="entry name" value="RADICAL_SAM"/>
    <property type="match status" value="1"/>
</dbReference>
<keyword evidence="3" id="KW-0808">Transferase</keyword>
<dbReference type="EMBL" id="DQWQ01000058">
    <property type="protein sequence ID" value="HDD35411.1"/>
    <property type="molecule type" value="Genomic_DNA"/>
</dbReference>
<organism evidence="10">
    <name type="scientific">Desulfofervidus auxilii</name>
    <dbReference type="NCBI Taxonomy" id="1621989"/>
    <lineage>
        <taxon>Bacteria</taxon>
        <taxon>Pseudomonadati</taxon>
        <taxon>Thermodesulfobacteriota</taxon>
        <taxon>Candidatus Desulfofervidia</taxon>
        <taxon>Candidatus Desulfofervidales</taxon>
        <taxon>Candidatus Desulfofervidaceae</taxon>
        <taxon>Candidatus Desulfofervidus</taxon>
    </lineage>
</organism>
<dbReference type="PANTHER" id="PTHR43409:SF7">
    <property type="entry name" value="BLL1977 PROTEIN"/>
    <property type="match status" value="1"/>
</dbReference>
<dbReference type="Gene3D" id="3.40.50.280">
    <property type="entry name" value="Cobalamin-binding domain"/>
    <property type="match status" value="1"/>
</dbReference>
<dbReference type="InterPro" id="IPR006158">
    <property type="entry name" value="Cobalamin-bd"/>
</dbReference>
<dbReference type="SUPFAM" id="SSF102114">
    <property type="entry name" value="Radical SAM enzymes"/>
    <property type="match status" value="1"/>
</dbReference>
<evidence type="ECO:0000256" key="4">
    <source>
        <dbReference type="ARBA" id="ARBA00022691"/>
    </source>
</evidence>
<dbReference type="CDD" id="cd01335">
    <property type="entry name" value="Radical_SAM"/>
    <property type="match status" value="1"/>
</dbReference>